<comment type="similarity">
    <text evidence="1">Belongs to the cornifelin family.</text>
</comment>
<dbReference type="PANTHER" id="PTHR15907">
    <property type="entry name" value="DUF614 FAMILY PROTEIN-RELATED"/>
    <property type="match status" value="1"/>
</dbReference>
<name>H3ANV1_LATCH</name>
<dbReference type="NCBIfam" id="TIGR01571">
    <property type="entry name" value="A_thal_Cys_rich"/>
    <property type="match status" value="1"/>
</dbReference>
<dbReference type="FunCoup" id="H3ANV1">
    <property type="interactions" value="1"/>
</dbReference>
<reference evidence="4" key="1">
    <citation type="submission" date="2011-08" db="EMBL/GenBank/DDBJ databases">
        <title>The draft genome of Latimeria chalumnae.</title>
        <authorList>
            <person name="Di Palma F."/>
            <person name="Alfoldi J."/>
            <person name="Johnson J."/>
            <person name="Berlin A."/>
            <person name="Gnerre S."/>
            <person name="Jaffe D."/>
            <person name="MacCallum I."/>
            <person name="Young S."/>
            <person name="Walker B.J."/>
            <person name="Lander E."/>
            <person name="Lindblad-Toh K."/>
        </authorList>
    </citation>
    <scope>NUCLEOTIDE SEQUENCE [LARGE SCALE GENOMIC DNA]</scope>
    <source>
        <strain evidence="4">Wild caught</strain>
    </source>
</reference>
<keyword evidence="2" id="KW-0732">Signal</keyword>
<feature type="chain" id="PRO_5003580455" evidence="2">
    <location>
        <begin position="26"/>
        <end position="176"/>
    </location>
</feature>
<dbReference type="HOGENOM" id="CLU_083147_3_0_1"/>
<dbReference type="Pfam" id="PF04749">
    <property type="entry name" value="PLAC8"/>
    <property type="match status" value="1"/>
</dbReference>
<organism evidence="3 4">
    <name type="scientific">Latimeria chalumnae</name>
    <name type="common">Coelacanth</name>
    <dbReference type="NCBI Taxonomy" id="7897"/>
    <lineage>
        <taxon>Eukaryota</taxon>
        <taxon>Metazoa</taxon>
        <taxon>Chordata</taxon>
        <taxon>Craniata</taxon>
        <taxon>Vertebrata</taxon>
        <taxon>Euteleostomi</taxon>
        <taxon>Coelacanthiformes</taxon>
        <taxon>Coelacanthidae</taxon>
        <taxon>Latimeria</taxon>
    </lineage>
</organism>
<accession>H3ANV1</accession>
<evidence type="ECO:0000313" key="3">
    <source>
        <dbReference type="Ensembl" id="ENSLACP00000011322.1"/>
    </source>
</evidence>
<proteinExistence type="inferred from homology"/>
<dbReference type="InParanoid" id="H3ANV1"/>
<feature type="signal peptide" evidence="2">
    <location>
        <begin position="1"/>
        <end position="25"/>
    </location>
</feature>
<protein>
    <submittedName>
        <fullName evidence="3">PLAC8 like 1</fullName>
    </submittedName>
</protein>
<dbReference type="AlphaFoldDB" id="H3ANV1"/>
<reference evidence="3" key="2">
    <citation type="submission" date="2025-08" db="UniProtKB">
        <authorList>
            <consortium name="Ensembl"/>
        </authorList>
    </citation>
    <scope>IDENTIFICATION</scope>
</reference>
<dbReference type="InterPro" id="IPR006461">
    <property type="entry name" value="PLAC_motif_containing"/>
</dbReference>
<dbReference type="EMBL" id="AFYH01071123">
    <property type="status" value="NOT_ANNOTATED_CDS"/>
    <property type="molecule type" value="Genomic_DNA"/>
</dbReference>
<reference evidence="3" key="3">
    <citation type="submission" date="2025-09" db="UniProtKB">
        <authorList>
            <consortium name="Ensembl"/>
        </authorList>
    </citation>
    <scope>IDENTIFICATION</scope>
</reference>
<evidence type="ECO:0000256" key="2">
    <source>
        <dbReference type="SAM" id="SignalP"/>
    </source>
</evidence>
<evidence type="ECO:0000256" key="1">
    <source>
        <dbReference type="ARBA" id="ARBA00009024"/>
    </source>
</evidence>
<dbReference type="STRING" id="7897.ENSLACP00000011322"/>
<gene>
    <name evidence="3" type="primary">PLAC8L1</name>
</gene>
<dbReference type="GeneTree" id="ENSGT00940000160864"/>
<sequence length="176" mass="19633">WFLTRMMINASTLVLLAINSPLLETKKTQDLLHIILFLRKAVSLAPIINQPRHGATTTTVTAILQTGGDWNSSIFNVLNDKKVCLCGSFCLSCLECHLAQKYGECCCLPLLPGSTFALRVSIREKFKIQGSVLEDWLVTHCCWPLAVCQMARELKTRIEMKTYQLSTIVSGTDLTV</sequence>
<evidence type="ECO:0000313" key="4">
    <source>
        <dbReference type="Proteomes" id="UP000008672"/>
    </source>
</evidence>
<dbReference type="Ensembl" id="ENSLACT00000011408.1">
    <property type="protein sequence ID" value="ENSLACP00000011322.1"/>
    <property type="gene ID" value="ENSLACG00000009961.1"/>
</dbReference>
<dbReference type="OMA" id="GNEDNWG"/>
<keyword evidence="4" id="KW-1185">Reference proteome</keyword>
<dbReference type="eggNOG" id="ENOG502S2DQ">
    <property type="taxonomic scope" value="Eukaryota"/>
</dbReference>
<dbReference type="Proteomes" id="UP000008672">
    <property type="component" value="Unassembled WGS sequence"/>
</dbReference>